<gene>
    <name evidence="1" type="ORF">FC83_GL000428</name>
</gene>
<proteinExistence type="predicted"/>
<organism evidence="1 2">
    <name type="scientific">Agrilactobacillus composti DSM 18527 = JCM 14202</name>
    <dbReference type="NCBI Taxonomy" id="1423734"/>
    <lineage>
        <taxon>Bacteria</taxon>
        <taxon>Bacillati</taxon>
        <taxon>Bacillota</taxon>
        <taxon>Bacilli</taxon>
        <taxon>Lactobacillales</taxon>
        <taxon>Lactobacillaceae</taxon>
        <taxon>Agrilactobacillus</taxon>
    </lineage>
</organism>
<dbReference type="Proteomes" id="UP000051236">
    <property type="component" value="Unassembled WGS sequence"/>
</dbReference>
<dbReference type="EMBL" id="AZGA01000070">
    <property type="protein sequence ID" value="KRM32561.1"/>
    <property type="molecule type" value="Genomic_DNA"/>
</dbReference>
<protein>
    <recommendedName>
        <fullName evidence="3">DUF2187 domain-containing protein</fullName>
    </recommendedName>
</protein>
<dbReference type="OrthoDB" id="2300684at2"/>
<name>X0PEK4_9LACO</name>
<dbReference type="PATRIC" id="fig|1423734.3.peg.429"/>
<sequence length="88" mass="10012">MDNQTEKEPEFAVGDKITVRKSTDVPVSFKGTVSKVYTNSAMVTIEDFDPSERTVVEDLKYRTIVNFKHLRKSGKSKKSTTPKDKDKK</sequence>
<keyword evidence="2" id="KW-1185">Reference proteome</keyword>
<comment type="caution">
    <text evidence="1">The sequence shown here is derived from an EMBL/GenBank/DDBJ whole genome shotgun (WGS) entry which is preliminary data.</text>
</comment>
<evidence type="ECO:0008006" key="3">
    <source>
        <dbReference type="Google" id="ProtNLM"/>
    </source>
</evidence>
<evidence type="ECO:0000313" key="1">
    <source>
        <dbReference type="EMBL" id="KRM32561.1"/>
    </source>
</evidence>
<evidence type="ECO:0000313" key="2">
    <source>
        <dbReference type="Proteomes" id="UP000051236"/>
    </source>
</evidence>
<reference evidence="1 2" key="1">
    <citation type="journal article" date="2015" name="Genome Announc.">
        <title>Expanding the biotechnology potential of lactobacilli through comparative genomics of 213 strains and associated genera.</title>
        <authorList>
            <person name="Sun Z."/>
            <person name="Harris H.M."/>
            <person name="McCann A."/>
            <person name="Guo C."/>
            <person name="Argimon S."/>
            <person name="Zhang W."/>
            <person name="Yang X."/>
            <person name="Jeffery I.B."/>
            <person name="Cooney J.C."/>
            <person name="Kagawa T.F."/>
            <person name="Liu W."/>
            <person name="Song Y."/>
            <person name="Salvetti E."/>
            <person name="Wrobel A."/>
            <person name="Rasinkangas P."/>
            <person name="Parkhill J."/>
            <person name="Rea M.C."/>
            <person name="O'Sullivan O."/>
            <person name="Ritari J."/>
            <person name="Douillard F.P."/>
            <person name="Paul Ross R."/>
            <person name="Yang R."/>
            <person name="Briner A.E."/>
            <person name="Felis G.E."/>
            <person name="de Vos W.M."/>
            <person name="Barrangou R."/>
            <person name="Klaenhammer T.R."/>
            <person name="Caufield P.W."/>
            <person name="Cui Y."/>
            <person name="Zhang H."/>
            <person name="O'Toole P.W."/>
        </authorList>
    </citation>
    <scope>NUCLEOTIDE SEQUENCE [LARGE SCALE GENOMIC DNA]</scope>
    <source>
        <strain evidence="1 2">DSM 18527</strain>
    </source>
</reference>
<accession>X0PEK4</accession>
<dbReference type="RefSeq" id="WP_052004658.1">
    <property type="nucleotide sequence ID" value="NZ_AZGA01000070.1"/>
</dbReference>
<dbReference type="STRING" id="1423734.FC83_GL000428"/>
<dbReference type="AlphaFoldDB" id="X0PEK4"/>